<dbReference type="AlphaFoldDB" id="A0AAV4M8S0"/>
<dbReference type="EMBL" id="BPLR01002001">
    <property type="protein sequence ID" value="GIX68806.1"/>
    <property type="molecule type" value="Genomic_DNA"/>
</dbReference>
<reference evidence="1 2" key="1">
    <citation type="submission" date="2021-06" db="EMBL/GenBank/DDBJ databases">
        <title>Caerostris extrusa draft genome.</title>
        <authorList>
            <person name="Kono N."/>
            <person name="Arakawa K."/>
        </authorList>
    </citation>
    <scope>NUCLEOTIDE SEQUENCE [LARGE SCALE GENOMIC DNA]</scope>
</reference>
<evidence type="ECO:0000313" key="2">
    <source>
        <dbReference type="Proteomes" id="UP001054945"/>
    </source>
</evidence>
<sequence>MPVSWLCDYGHGDSNPLEVKDSSDLKQCVAGISIPNTTSASIVEDQEYFGWIPKTKCHIELAPKRFLRMETNLKYAERSLEQGMYPKTEFQYQSIFQYLI</sequence>
<gene>
    <name evidence="1" type="ORF">CEXT_646421</name>
</gene>
<evidence type="ECO:0000313" key="1">
    <source>
        <dbReference type="EMBL" id="GIX68806.1"/>
    </source>
</evidence>
<protein>
    <submittedName>
        <fullName evidence="1">Uncharacterized protein</fullName>
    </submittedName>
</protein>
<proteinExistence type="predicted"/>
<name>A0AAV4M8S0_CAEEX</name>
<organism evidence="1 2">
    <name type="scientific">Caerostris extrusa</name>
    <name type="common">Bark spider</name>
    <name type="synonym">Caerostris bankana</name>
    <dbReference type="NCBI Taxonomy" id="172846"/>
    <lineage>
        <taxon>Eukaryota</taxon>
        <taxon>Metazoa</taxon>
        <taxon>Ecdysozoa</taxon>
        <taxon>Arthropoda</taxon>
        <taxon>Chelicerata</taxon>
        <taxon>Arachnida</taxon>
        <taxon>Araneae</taxon>
        <taxon>Araneomorphae</taxon>
        <taxon>Entelegynae</taxon>
        <taxon>Araneoidea</taxon>
        <taxon>Araneidae</taxon>
        <taxon>Caerostris</taxon>
    </lineage>
</organism>
<comment type="caution">
    <text evidence="1">The sequence shown here is derived from an EMBL/GenBank/DDBJ whole genome shotgun (WGS) entry which is preliminary data.</text>
</comment>
<dbReference type="Proteomes" id="UP001054945">
    <property type="component" value="Unassembled WGS sequence"/>
</dbReference>
<keyword evidence="2" id="KW-1185">Reference proteome</keyword>
<accession>A0AAV4M8S0</accession>